<dbReference type="Pfam" id="PF02586">
    <property type="entry name" value="SRAP"/>
    <property type="match status" value="1"/>
</dbReference>
<evidence type="ECO:0000256" key="3">
    <source>
        <dbReference type="ARBA" id="ARBA00022763"/>
    </source>
</evidence>
<dbReference type="InterPro" id="IPR003738">
    <property type="entry name" value="SRAP"/>
</dbReference>
<protein>
    <recommendedName>
        <fullName evidence="8">Abasic site processing protein</fullName>
        <ecNumber evidence="8">3.4.-.-</ecNumber>
    </recommendedName>
</protein>
<dbReference type="SUPFAM" id="SSF143081">
    <property type="entry name" value="BB1717-like"/>
    <property type="match status" value="1"/>
</dbReference>
<dbReference type="PANTHER" id="PTHR13604:SF0">
    <property type="entry name" value="ABASIC SITE PROCESSING PROTEIN HMCES"/>
    <property type="match status" value="1"/>
</dbReference>
<dbReference type="Proteomes" id="UP001219956">
    <property type="component" value="Unassembled WGS sequence"/>
</dbReference>
<evidence type="ECO:0000256" key="1">
    <source>
        <dbReference type="ARBA" id="ARBA00008136"/>
    </source>
</evidence>
<dbReference type="EC" id="3.4.-.-" evidence="8"/>
<evidence type="ECO:0000256" key="2">
    <source>
        <dbReference type="ARBA" id="ARBA00022670"/>
    </source>
</evidence>
<sequence>MCVNYLPATRRQLREHFAVTPPETEWPDECWQDYAAPILLPGSNGQLQAYAANYGFVPRRHQREGIRLATLNARDDSVALRPTWRDAWQRSQLCLVPMLAFFEPCYETGRAVRHRIALADGQPFAVAGLWRRWQEADGSSSLAFAQLTINADEHPLLRRMHLPGDEKRSLVLVPRSQYGRWLGCRQPATATRLLLPYPAGLMASCPAPLRPDAVTQPFTPDLFSRPPDEV</sequence>
<evidence type="ECO:0000256" key="6">
    <source>
        <dbReference type="ARBA" id="ARBA00023125"/>
    </source>
</evidence>
<evidence type="ECO:0000313" key="10">
    <source>
        <dbReference type="Proteomes" id="UP001219956"/>
    </source>
</evidence>
<comment type="caution">
    <text evidence="9">The sequence shown here is derived from an EMBL/GenBank/DDBJ whole genome shotgun (WGS) entry which is preliminary data.</text>
</comment>
<evidence type="ECO:0000313" key="9">
    <source>
        <dbReference type="EMBL" id="MDC7717770.1"/>
    </source>
</evidence>
<dbReference type="Gene3D" id="3.90.1680.10">
    <property type="entry name" value="SOS response associated peptidase-like"/>
    <property type="match status" value="1"/>
</dbReference>
<keyword evidence="2 8" id="KW-0645">Protease</keyword>
<evidence type="ECO:0000256" key="5">
    <source>
        <dbReference type="ARBA" id="ARBA00023124"/>
    </source>
</evidence>
<name>A0ABT5IZS0_9NEIS</name>
<dbReference type="EMBL" id="JAQQLF010000012">
    <property type="protein sequence ID" value="MDC7717770.1"/>
    <property type="molecule type" value="Genomic_DNA"/>
</dbReference>
<evidence type="ECO:0000256" key="7">
    <source>
        <dbReference type="ARBA" id="ARBA00023239"/>
    </source>
</evidence>
<dbReference type="InterPro" id="IPR036590">
    <property type="entry name" value="SRAP-like"/>
</dbReference>
<evidence type="ECO:0000256" key="8">
    <source>
        <dbReference type="RuleBase" id="RU364100"/>
    </source>
</evidence>
<dbReference type="RefSeq" id="WP_272752076.1">
    <property type="nucleotide sequence ID" value="NZ_JAQQLF010000012.1"/>
</dbReference>
<comment type="similarity">
    <text evidence="1 8">Belongs to the SOS response-associated peptidase family.</text>
</comment>
<keyword evidence="5" id="KW-0190">Covalent protein-DNA linkage</keyword>
<keyword evidence="10" id="KW-1185">Reference proteome</keyword>
<keyword evidence="4 8" id="KW-0378">Hydrolase</keyword>
<gene>
    <name evidence="9" type="ORF">PQU95_11170</name>
</gene>
<dbReference type="PANTHER" id="PTHR13604">
    <property type="entry name" value="DC12-RELATED"/>
    <property type="match status" value="1"/>
</dbReference>
<keyword evidence="6" id="KW-0238">DNA-binding</keyword>
<keyword evidence="3" id="KW-0227">DNA damage</keyword>
<reference evidence="9 10" key="1">
    <citation type="submission" date="2023-01" db="EMBL/GenBank/DDBJ databases">
        <title>Novel species of the genus Vogesella isolated from rivers.</title>
        <authorList>
            <person name="Lu H."/>
        </authorList>
    </citation>
    <scope>NUCLEOTIDE SEQUENCE [LARGE SCALE GENOMIC DNA]</scope>
    <source>
        <strain evidence="9 10">DC21W</strain>
    </source>
</reference>
<evidence type="ECO:0000256" key="4">
    <source>
        <dbReference type="ARBA" id="ARBA00022801"/>
    </source>
</evidence>
<keyword evidence="7" id="KW-0456">Lyase</keyword>
<proteinExistence type="inferred from homology"/>
<organism evidence="9 10">
    <name type="scientific">Vogesella aquatica</name>
    <dbReference type="NCBI Taxonomy" id="2984206"/>
    <lineage>
        <taxon>Bacteria</taxon>
        <taxon>Pseudomonadati</taxon>
        <taxon>Pseudomonadota</taxon>
        <taxon>Betaproteobacteria</taxon>
        <taxon>Neisseriales</taxon>
        <taxon>Chromobacteriaceae</taxon>
        <taxon>Vogesella</taxon>
    </lineage>
</organism>
<accession>A0ABT5IZS0</accession>